<evidence type="ECO:0000313" key="2">
    <source>
        <dbReference type="Proteomes" id="UP000799771"/>
    </source>
</evidence>
<evidence type="ECO:0000313" key="1">
    <source>
        <dbReference type="EMBL" id="KAF2128970.1"/>
    </source>
</evidence>
<proteinExistence type="predicted"/>
<organism evidence="1 2">
    <name type="scientific">Dothidotthia symphoricarpi CBS 119687</name>
    <dbReference type="NCBI Taxonomy" id="1392245"/>
    <lineage>
        <taxon>Eukaryota</taxon>
        <taxon>Fungi</taxon>
        <taxon>Dikarya</taxon>
        <taxon>Ascomycota</taxon>
        <taxon>Pezizomycotina</taxon>
        <taxon>Dothideomycetes</taxon>
        <taxon>Pleosporomycetidae</taxon>
        <taxon>Pleosporales</taxon>
        <taxon>Dothidotthiaceae</taxon>
        <taxon>Dothidotthia</taxon>
    </lineage>
</organism>
<reference evidence="1" key="1">
    <citation type="journal article" date="2020" name="Stud. Mycol.">
        <title>101 Dothideomycetes genomes: a test case for predicting lifestyles and emergence of pathogens.</title>
        <authorList>
            <person name="Haridas S."/>
            <person name="Albert R."/>
            <person name="Binder M."/>
            <person name="Bloem J."/>
            <person name="Labutti K."/>
            <person name="Salamov A."/>
            <person name="Andreopoulos B."/>
            <person name="Baker S."/>
            <person name="Barry K."/>
            <person name="Bills G."/>
            <person name="Bluhm B."/>
            <person name="Cannon C."/>
            <person name="Castanera R."/>
            <person name="Culley D."/>
            <person name="Daum C."/>
            <person name="Ezra D."/>
            <person name="Gonzalez J."/>
            <person name="Henrissat B."/>
            <person name="Kuo A."/>
            <person name="Liang C."/>
            <person name="Lipzen A."/>
            <person name="Lutzoni F."/>
            <person name="Magnuson J."/>
            <person name="Mondo S."/>
            <person name="Nolan M."/>
            <person name="Ohm R."/>
            <person name="Pangilinan J."/>
            <person name="Park H.-J."/>
            <person name="Ramirez L."/>
            <person name="Alfaro M."/>
            <person name="Sun H."/>
            <person name="Tritt A."/>
            <person name="Yoshinaga Y."/>
            <person name="Zwiers L.-H."/>
            <person name="Turgeon B."/>
            <person name="Goodwin S."/>
            <person name="Spatafora J."/>
            <person name="Crous P."/>
            <person name="Grigoriev I."/>
        </authorList>
    </citation>
    <scope>NUCLEOTIDE SEQUENCE</scope>
    <source>
        <strain evidence="1">CBS 119687</strain>
    </source>
</reference>
<gene>
    <name evidence="1" type="ORF">P153DRAFT_386167</name>
</gene>
<protein>
    <submittedName>
        <fullName evidence="1">Uncharacterized protein</fullName>
    </submittedName>
</protein>
<dbReference type="GeneID" id="54410935"/>
<dbReference type="Proteomes" id="UP000799771">
    <property type="component" value="Unassembled WGS sequence"/>
</dbReference>
<accession>A0A6A6AAX1</accession>
<dbReference type="RefSeq" id="XP_033523359.1">
    <property type="nucleotide sequence ID" value="XM_033670503.1"/>
</dbReference>
<name>A0A6A6AAX1_9PLEO</name>
<dbReference type="EMBL" id="ML977507">
    <property type="protein sequence ID" value="KAF2128970.1"/>
    <property type="molecule type" value="Genomic_DNA"/>
</dbReference>
<keyword evidence="2" id="KW-1185">Reference proteome</keyword>
<dbReference type="AlphaFoldDB" id="A0A6A6AAX1"/>
<sequence>MPRALRERDAAKLRSFHPLVVFRSLMHGGHWLRAIPSKVPCSRGRAVEILAARGNVISRDMQQKRAIPHLIAILWPFSVAVLKSGRGNHTPVSAVQNLPTIGRARGRNRRQCVDHWHAPRSRRTVR</sequence>